<evidence type="ECO:0000313" key="2">
    <source>
        <dbReference type="EMBL" id="KAK7842362.1"/>
    </source>
</evidence>
<name>A0AAW0KT54_QUESU</name>
<dbReference type="GO" id="GO:0005635">
    <property type="term" value="C:nuclear envelope"/>
    <property type="evidence" value="ECO:0007669"/>
    <property type="project" value="TreeGrafter"/>
</dbReference>
<keyword evidence="3" id="KW-1185">Reference proteome</keyword>
<gene>
    <name evidence="2" type="primary">KAKU4_0</name>
    <name evidence="2" type="ORF">CFP56_014014</name>
</gene>
<feature type="region of interest" description="Disordered" evidence="1">
    <location>
        <begin position="73"/>
        <end position="94"/>
    </location>
</feature>
<protein>
    <submittedName>
        <fullName evidence="2">Protein kaku4</fullName>
    </submittedName>
</protein>
<dbReference type="GO" id="GO:0071763">
    <property type="term" value="P:nuclear membrane organization"/>
    <property type="evidence" value="ECO:0007669"/>
    <property type="project" value="TreeGrafter"/>
</dbReference>
<dbReference type="PANTHER" id="PTHR33416">
    <property type="entry name" value="NUCLEAR PORE COMPLEX PROTEIN NUP1"/>
    <property type="match status" value="1"/>
</dbReference>
<comment type="caution">
    <text evidence="2">The sequence shown here is derived from an EMBL/GenBank/DDBJ whole genome shotgun (WGS) entry which is preliminary data.</text>
</comment>
<feature type="region of interest" description="Disordered" evidence="1">
    <location>
        <begin position="1"/>
        <end position="47"/>
    </location>
</feature>
<evidence type="ECO:0000256" key="1">
    <source>
        <dbReference type="SAM" id="MobiDB-lite"/>
    </source>
</evidence>
<feature type="compositionally biased region" description="Low complexity" evidence="1">
    <location>
        <begin position="75"/>
        <end position="94"/>
    </location>
</feature>
<dbReference type="AlphaFoldDB" id="A0AAW0KT54"/>
<accession>A0AAW0KT54</accession>
<proteinExistence type="predicted"/>
<evidence type="ECO:0000313" key="3">
    <source>
        <dbReference type="Proteomes" id="UP000237347"/>
    </source>
</evidence>
<sequence>MSTIFRSRRATEPRSGGKMVRPRRAAGARTPYERPRLANPDPENPNWLSRLIYSPTRTIATGAGKLLTNVFFPESSSSESESSSASSSADDSSS</sequence>
<organism evidence="2 3">
    <name type="scientific">Quercus suber</name>
    <name type="common">Cork oak</name>
    <dbReference type="NCBI Taxonomy" id="58331"/>
    <lineage>
        <taxon>Eukaryota</taxon>
        <taxon>Viridiplantae</taxon>
        <taxon>Streptophyta</taxon>
        <taxon>Embryophyta</taxon>
        <taxon>Tracheophyta</taxon>
        <taxon>Spermatophyta</taxon>
        <taxon>Magnoliopsida</taxon>
        <taxon>eudicotyledons</taxon>
        <taxon>Gunneridae</taxon>
        <taxon>Pentapetalae</taxon>
        <taxon>rosids</taxon>
        <taxon>fabids</taxon>
        <taxon>Fagales</taxon>
        <taxon>Fagaceae</taxon>
        <taxon>Quercus</taxon>
    </lineage>
</organism>
<dbReference type="Proteomes" id="UP000237347">
    <property type="component" value="Unassembled WGS sequence"/>
</dbReference>
<dbReference type="EMBL" id="PKMF04000222">
    <property type="protein sequence ID" value="KAK7842362.1"/>
    <property type="molecule type" value="Genomic_DNA"/>
</dbReference>
<dbReference type="PANTHER" id="PTHR33416:SF17">
    <property type="entry name" value="PROTEIN KAKU4"/>
    <property type="match status" value="1"/>
</dbReference>
<feature type="non-terminal residue" evidence="2">
    <location>
        <position position="94"/>
    </location>
</feature>
<reference evidence="2 3" key="1">
    <citation type="journal article" date="2018" name="Sci. Data">
        <title>The draft genome sequence of cork oak.</title>
        <authorList>
            <person name="Ramos A.M."/>
            <person name="Usie A."/>
            <person name="Barbosa P."/>
            <person name="Barros P.M."/>
            <person name="Capote T."/>
            <person name="Chaves I."/>
            <person name="Simoes F."/>
            <person name="Abreu I."/>
            <person name="Carrasquinho I."/>
            <person name="Faro C."/>
            <person name="Guimaraes J.B."/>
            <person name="Mendonca D."/>
            <person name="Nobrega F."/>
            <person name="Rodrigues L."/>
            <person name="Saibo N.J.M."/>
            <person name="Varela M.C."/>
            <person name="Egas C."/>
            <person name="Matos J."/>
            <person name="Miguel C.M."/>
            <person name="Oliveira M.M."/>
            <person name="Ricardo C.P."/>
            <person name="Goncalves S."/>
        </authorList>
    </citation>
    <scope>NUCLEOTIDE SEQUENCE [LARGE SCALE GENOMIC DNA]</scope>
    <source>
        <strain evidence="3">cv. HL8</strain>
    </source>
</reference>